<dbReference type="SUPFAM" id="SSF47323">
    <property type="entry name" value="Anticodon-binding domain of a subclass of class I aminoacyl-tRNA synthetases"/>
    <property type="match status" value="1"/>
</dbReference>
<dbReference type="Gene3D" id="3.90.740.10">
    <property type="entry name" value="Valyl/Leucyl/Isoleucyl-tRNA synthetase, editing domain"/>
    <property type="match status" value="1"/>
</dbReference>
<keyword evidence="1 9" id="KW-0963">Cytoplasm</keyword>
<evidence type="ECO:0000313" key="13">
    <source>
        <dbReference type="EMBL" id="NMH88583.1"/>
    </source>
</evidence>
<feature type="domain" description="Aminoacyl-tRNA synthetase class Ia" evidence="10">
    <location>
        <begin position="15"/>
        <end position="574"/>
    </location>
</feature>
<comment type="domain">
    <text evidence="9">The C-terminal coiled-coil domain is crucial for aminoacylation activity.</text>
</comment>
<proteinExistence type="inferred from homology"/>
<keyword evidence="7 9" id="KW-0030">Aminoacyl-tRNA synthetase</keyword>
<dbReference type="SUPFAM" id="SSF50677">
    <property type="entry name" value="ValRS/IleRS/LeuRS editing domain"/>
    <property type="match status" value="1"/>
</dbReference>
<evidence type="ECO:0000256" key="4">
    <source>
        <dbReference type="ARBA" id="ARBA00022840"/>
    </source>
</evidence>
<evidence type="ECO:0000256" key="1">
    <source>
        <dbReference type="ARBA" id="ARBA00022490"/>
    </source>
</evidence>
<dbReference type="InterPro" id="IPR009008">
    <property type="entry name" value="Val/Leu/Ile-tRNA-synth_edit"/>
</dbReference>
<dbReference type="InterPro" id="IPR002300">
    <property type="entry name" value="aa-tRNA-synth_Ia"/>
</dbReference>
<comment type="caution">
    <text evidence="13">The sequence shown here is derived from an EMBL/GenBank/DDBJ whole genome shotgun (WGS) entry which is preliminary data.</text>
</comment>
<dbReference type="Gene3D" id="1.10.730.10">
    <property type="entry name" value="Isoleucyl-tRNA Synthetase, Domain 1"/>
    <property type="match status" value="1"/>
</dbReference>
<feature type="coiled-coil region" evidence="9">
    <location>
        <begin position="428"/>
        <end position="455"/>
    </location>
</feature>
<gene>
    <name evidence="9" type="primary">valS</name>
    <name evidence="13" type="ORF">HHX25_13805</name>
</gene>
<protein>
    <recommendedName>
        <fullName evidence="9">Valine--tRNA ligase</fullName>
        <ecNumber evidence="9">6.1.1.9</ecNumber>
    </recommendedName>
    <alternativeName>
        <fullName evidence="9">Valyl-tRNA synthetase</fullName>
        <shortName evidence="9">ValRS</shortName>
    </alternativeName>
</protein>
<evidence type="ECO:0000259" key="10">
    <source>
        <dbReference type="Pfam" id="PF00133"/>
    </source>
</evidence>
<keyword evidence="14" id="KW-1185">Reference proteome</keyword>
<dbReference type="CDD" id="cd07962">
    <property type="entry name" value="Anticodon_Ia_Val"/>
    <property type="match status" value="1"/>
</dbReference>
<dbReference type="HAMAP" id="MF_02004">
    <property type="entry name" value="Val_tRNA_synth_type1"/>
    <property type="match status" value="1"/>
</dbReference>
<dbReference type="InterPro" id="IPR014729">
    <property type="entry name" value="Rossmann-like_a/b/a_fold"/>
</dbReference>
<keyword evidence="3 9" id="KW-0547">Nucleotide-binding</keyword>
<dbReference type="EMBL" id="JABBHF010000007">
    <property type="protein sequence ID" value="NMH88583.1"/>
    <property type="molecule type" value="Genomic_DNA"/>
</dbReference>
<dbReference type="InterPro" id="IPR019499">
    <property type="entry name" value="Val-tRNA_synth_tRNA-bd"/>
</dbReference>
<evidence type="ECO:0000259" key="12">
    <source>
        <dbReference type="Pfam" id="PF10458"/>
    </source>
</evidence>
<feature type="domain" description="Valyl-tRNA synthetase tRNA-binding arm" evidence="12">
    <location>
        <begin position="813"/>
        <end position="878"/>
    </location>
</feature>
<evidence type="ECO:0000256" key="7">
    <source>
        <dbReference type="ARBA" id="ARBA00023146"/>
    </source>
</evidence>
<keyword evidence="5 9" id="KW-0648">Protein biosynthesis</keyword>
<dbReference type="NCBIfam" id="TIGR00422">
    <property type="entry name" value="valS"/>
    <property type="match status" value="1"/>
</dbReference>
<dbReference type="InterPro" id="IPR001412">
    <property type="entry name" value="aa-tRNA-synth_I_CS"/>
</dbReference>
<dbReference type="NCBIfam" id="NF004349">
    <property type="entry name" value="PRK05729.1"/>
    <property type="match status" value="1"/>
</dbReference>
<evidence type="ECO:0000256" key="2">
    <source>
        <dbReference type="ARBA" id="ARBA00022598"/>
    </source>
</evidence>
<dbReference type="PANTHER" id="PTHR11946">
    <property type="entry name" value="VALYL-TRNA SYNTHETASES"/>
    <property type="match status" value="1"/>
</dbReference>
<dbReference type="PANTHER" id="PTHR11946:SF109">
    <property type="entry name" value="VALINE--TRNA LIGASE"/>
    <property type="match status" value="1"/>
</dbReference>
<evidence type="ECO:0000256" key="3">
    <source>
        <dbReference type="ARBA" id="ARBA00022741"/>
    </source>
</evidence>
<dbReference type="InterPro" id="IPR002303">
    <property type="entry name" value="Valyl-tRNA_ligase"/>
</dbReference>
<dbReference type="InterPro" id="IPR033705">
    <property type="entry name" value="Anticodon_Ia_Val"/>
</dbReference>
<dbReference type="Pfam" id="PF10458">
    <property type="entry name" value="Val_tRNA-synt_C"/>
    <property type="match status" value="1"/>
</dbReference>
<comment type="domain">
    <text evidence="9">ValRS has two distinct active sites: one for aminoacylation and one for editing. The misactivated threonine is translocated from the active site to the editing site.</text>
</comment>
<feature type="short sequence motif" description="'HIGH' region" evidence="9">
    <location>
        <begin position="43"/>
        <end position="53"/>
    </location>
</feature>
<dbReference type="InterPro" id="IPR010978">
    <property type="entry name" value="tRNA-bd_arm"/>
</dbReference>
<sequence>MQIPSKYEANQVESKWYDYWMKHNYFHSEPDEREPYTIVIPPPNVTGVLHMGHMLNNTIQDVLIRRARLQGKNACWVPGTDHASIATEAKVVAKLKEQGVDKNDLSREEFLKHAWEWTHEYGGVILEQLKKLGCSCDWERTKFTMDDDMSEAVIKVFVDLYNKGLIYRGYRMVNWDPEAKTTLSDEEVIHEERQGNLYYLQYKIEGSDDALTIATTRPETIFGDTAICINPNDERFQHLRGKKAIVPICNRVIPIIEDEYVDVEFGTGCLKVTPAHDENDKNLGDKHKLEVIDIFNEDASLNSYGLHFEGQDRFVARKAVAKELEETGVLVKTETHINKVGTSERTKAVIEPRLSDQWFLKMEDLAKPAIKAVLGEDSEINLFPKKFENTYRHWMENIRDWNISRQLLWGQQIPAYYYGERKEDFVVAETIEDALELAKKKASNSELQASDLKQDTDALDTWFSSWLWPISVFDGIRNPENKDIKYYYPTNDLVTGPDILFFWVARMIVSGYEYKGEKPFNNVYLTGLVRDKQRRKMSKQLGNSPDALKLIETYGAGGVRVGLLLSSAAGNDLMFDEALCQQGKGFGNKIWNAYRLVDGWQVDESIQQPESSKIAIDWYESKFQKVLIEIEDHFSKYRLSDALMAIYKLIFDDFCGWFLEMIKPGYQQPIDAKTLKRVIAIFEDNLKIVHPFMPFLTEDIWHYIAKRTPEEALIVAKWPESKPVNEALINEFEFASEVISGIRNIRKQKNIAFKDAIEFSVINNEKANKVFDSIISKLGNLEAIDYVSDAVDGALTFRVKSNEYFIPMAGSIDVEAEIKKLTEELNYTEGFLKSVQKKLANERFVTGAPEQVVASEKKKEADALAKIETLKASLASLG</sequence>
<dbReference type="Pfam" id="PF00133">
    <property type="entry name" value="tRNA-synt_1"/>
    <property type="match status" value="1"/>
</dbReference>
<dbReference type="PROSITE" id="PS00178">
    <property type="entry name" value="AA_TRNA_LIGASE_I"/>
    <property type="match status" value="1"/>
</dbReference>
<comment type="similarity">
    <text evidence="9">Belongs to the class-I aminoacyl-tRNA synthetase family. ValS type 1 subfamily.</text>
</comment>
<comment type="subcellular location">
    <subcellularLocation>
        <location evidence="9">Cytoplasm</location>
    </subcellularLocation>
</comment>
<dbReference type="SUPFAM" id="SSF46589">
    <property type="entry name" value="tRNA-binding arm"/>
    <property type="match status" value="1"/>
</dbReference>
<evidence type="ECO:0000256" key="6">
    <source>
        <dbReference type="ARBA" id="ARBA00023054"/>
    </source>
</evidence>
<comment type="caution">
    <text evidence="9">Lacks conserved residue(s) required for the propagation of feature annotation.</text>
</comment>
<evidence type="ECO:0000256" key="8">
    <source>
        <dbReference type="ARBA" id="ARBA00047552"/>
    </source>
</evidence>
<dbReference type="InterPro" id="IPR009080">
    <property type="entry name" value="tRNAsynth_Ia_anticodon-bd"/>
</dbReference>
<keyword evidence="6 9" id="KW-0175">Coiled coil</keyword>
<dbReference type="RefSeq" id="WP_169674661.1">
    <property type="nucleotide sequence ID" value="NZ_JABBHF010000007.1"/>
</dbReference>
<accession>A0ABX1S018</accession>
<dbReference type="Gene3D" id="1.10.287.380">
    <property type="entry name" value="Valyl-tRNA synthetase, C-terminal domain"/>
    <property type="match status" value="1"/>
</dbReference>
<organism evidence="13 14">
    <name type="scientific">Flavivirga algicola</name>
    <dbReference type="NCBI Taxonomy" id="2729136"/>
    <lineage>
        <taxon>Bacteria</taxon>
        <taxon>Pseudomonadati</taxon>
        <taxon>Bacteroidota</taxon>
        <taxon>Flavobacteriia</taxon>
        <taxon>Flavobacteriales</taxon>
        <taxon>Flavobacteriaceae</taxon>
        <taxon>Flavivirga</taxon>
    </lineage>
</organism>
<reference evidence="13 14" key="1">
    <citation type="submission" date="2020-04" db="EMBL/GenBank/DDBJ databases">
        <title>A Flavivirga sp. nov.</title>
        <authorList>
            <person name="Sun X."/>
        </authorList>
    </citation>
    <scope>NUCLEOTIDE SEQUENCE [LARGE SCALE GENOMIC DNA]</scope>
    <source>
        <strain evidence="13 14">Y03</strain>
    </source>
</reference>
<dbReference type="Proteomes" id="UP000746690">
    <property type="component" value="Unassembled WGS sequence"/>
</dbReference>
<evidence type="ECO:0000256" key="5">
    <source>
        <dbReference type="ARBA" id="ARBA00022917"/>
    </source>
</evidence>
<dbReference type="EC" id="6.1.1.9" evidence="9"/>
<comment type="catalytic activity">
    <reaction evidence="8 9">
        <text>tRNA(Val) + L-valine + ATP = L-valyl-tRNA(Val) + AMP + diphosphate</text>
        <dbReference type="Rhea" id="RHEA:10704"/>
        <dbReference type="Rhea" id="RHEA-COMP:9672"/>
        <dbReference type="Rhea" id="RHEA-COMP:9708"/>
        <dbReference type="ChEBI" id="CHEBI:30616"/>
        <dbReference type="ChEBI" id="CHEBI:33019"/>
        <dbReference type="ChEBI" id="CHEBI:57762"/>
        <dbReference type="ChEBI" id="CHEBI:78442"/>
        <dbReference type="ChEBI" id="CHEBI:78537"/>
        <dbReference type="ChEBI" id="CHEBI:456215"/>
        <dbReference type="EC" id="6.1.1.9"/>
    </reaction>
</comment>
<feature type="domain" description="Methionyl/Valyl/Leucyl/Isoleucyl-tRNA synthetase anticodon-binding" evidence="11">
    <location>
        <begin position="618"/>
        <end position="756"/>
    </location>
</feature>
<evidence type="ECO:0000259" key="11">
    <source>
        <dbReference type="Pfam" id="PF08264"/>
    </source>
</evidence>
<dbReference type="GO" id="GO:0004832">
    <property type="term" value="F:valine-tRNA ligase activity"/>
    <property type="evidence" value="ECO:0007669"/>
    <property type="project" value="UniProtKB-EC"/>
</dbReference>
<dbReference type="InterPro" id="IPR037118">
    <property type="entry name" value="Val-tRNA_synth_C_sf"/>
</dbReference>
<dbReference type="SUPFAM" id="SSF52374">
    <property type="entry name" value="Nucleotidylyl transferase"/>
    <property type="match status" value="1"/>
</dbReference>
<comment type="function">
    <text evidence="9">Catalyzes the attachment of valine to tRNA(Val). As ValRS can inadvertently accommodate and process structurally similar amino acids such as threonine, to avoid such errors, it has a 'posttransfer' editing activity that hydrolyzes mischarged Thr-tRNA(Val) in a tRNA-dependent manner.</text>
</comment>
<dbReference type="CDD" id="cd00817">
    <property type="entry name" value="ValRS_core"/>
    <property type="match status" value="1"/>
</dbReference>
<dbReference type="InterPro" id="IPR013155">
    <property type="entry name" value="M/V/L/I-tRNA-synth_anticd-bd"/>
</dbReference>
<evidence type="ECO:0000256" key="9">
    <source>
        <dbReference type="HAMAP-Rule" id="MF_02004"/>
    </source>
</evidence>
<dbReference type="PRINTS" id="PR00986">
    <property type="entry name" value="TRNASYNTHVAL"/>
</dbReference>
<feature type="binding site" evidence="9">
    <location>
        <position position="539"/>
    </location>
    <ligand>
        <name>ATP</name>
        <dbReference type="ChEBI" id="CHEBI:30616"/>
    </ligand>
</feature>
<comment type="subunit">
    <text evidence="9">Monomer.</text>
</comment>
<dbReference type="Pfam" id="PF08264">
    <property type="entry name" value="Anticodon_1"/>
    <property type="match status" value="1"/>
</dbReference>
<dbReference type="Gene3D" id="3.40.50.620">
    <property type="entry name" value="HUPs"/>
    <property type="match status" value="2"/>
</dbReference>
<keyword evidence="2 9" id="KW-0436">Ligase</keyword>
<evidence type="ECO:0000313" key="14">
    <source>
        <dbReference type="Proteomes" id="UP000746690"/>
    </source>
</evidence>
<name>A0ABX1S018_9FLAO</name>
<keyword evidence="4 9" id="KW-0067">ATP-binding</keyword>